<feature type="transmembrane region" description="Helical" evidence="1">
    <location>
        <begin position="221"/>
        <end position="239"/>
    </location>
</feature>
<dbReference type="AlphaFoldDB" id="A0A2A2HFU6"/>
<reference evidence="2 4" key="2">
    <citation type="journal article" date="2017" name="BMC Genomics">
        <title>Genomic analysis of methanogenic archaea reveals a shift towards energy conservation.</title>
        <authorList>
            <person name="Gilmore S.P."/>
            <person name="Henske J.K."/>
            <person name="Sexton J.A."/>
            <person name="Solomon K.V."/>
            <person name="Seppala S."/>
            <person name="Yoo J.I."/>
            <person name="Huyett L.M."/>
            <person name="Pressman A."/>
            <person name="Cogan J.Z."/>
            <person name="Kivenson V."/>
            <person name="Peng X."/>
            <person name="Tan Y."/>
            <person name="Valentine D.L."/>
            <person name="O'Malley M.A."/>
        </authorList>
    </citation>
    <scope>NUCLEOTIDE SEQUENCE [LARGE SCALE GENOMIC DNA]</scope>
    <source>
        <strain evidence="2 4">1R-7</strain>
    </source>
</reference>
<feature type="transmembrane region" description="Helical" evidence="1">
    <location>
        <begin position="6"/>
        <end position="25"/>
    </location>
</feature>
<dbReference type="Proteomes" id="UP000217528">
    <property type="component" value="Unassembled WGS sequence"/>
</dbReference>
<feature type="transmembrane region" description="Helical" evidence="1">
    <location>
        <begin position="113"/>
        <end position="133"/>
    </location>
</feature>
<keyword evidence="4" id="KW-1185">Reference proteome</keyword>
<protein>
    <submittedName>
        <fullName evidence="2">Uncharacterized protein</fullName>
    </submittedName>
</protein>
<keyword evidence="1" id="KW-0472">Membrane</keyword>
<dbReference type="EMBL" id="LMVN01000001">
    <property type="protein sequence ID" value="PAV08170.1"/>
    <property type="molecule type" value="Genomic_DNA"/>
</dbReference>
<comment type="caution">
    <text evidence="2">The sequence shown here is derived from an EMBL/GenBank/DDBJ whole genome shotgun (WGS) entry which is preliminary data.</text>
</comment>
<name>A0A2A2HFU6_9EURY</name>
<gene>
    <name evidence="2" type="ORF">ASJ82_02965</name>
    <name evidence="3" type="ORF">MSCUN_06890</name>
</gene>
<keyword evidence="1" id="KW-1133">Transmembrane helix</keyword>
<dbReference type="EMBL" id="LWMS01000020">
    <property type="protein sequence ID" value="PWL08253.1"/>
    <property type="molecule type" value="Genomic_DNA"/>
</dbReference>
<feature type="transmembrane region" description="Helical" evidence="1">
    <location>
        <begin position="84"/>
        <end position="107"/>
    </location>
</feature>
<reference evidence="3 5" key="1">
    <citation type="submission" date="2016-04" db="EMBL/GenBank/DDBJ databases">
        <title>Genome sequence of Methanosphaera cuniculi DSM 4103.</title>
        <authorList>
            <person name="Poehlein A."/>
            <person name="Seedorf H."/>
            <person name="Daniel R."/>
        </authorList>
    </citation>
    <scope>NUCLEOTIDE SEQUENCE [LARGE SCALE GENOMIC DNA]</scope>
    <source>
        <strain evidence="3 5">DSM 4103</strain>
    </source>
</reference>
<sequence length="240" mass="28042">MTIYIASGYLIIGGIFFMMVSFVLISKFLTSDYFYNLTGRKIFYIRDTNPDETIDYINEVRVGRRYDSLEYMKYSGSRQLIDSVGLPFTSVYICLLILFITGIIYSLAGNYPMLYAGYFGCALVVYFTFLIYLRMKIFYYGGSKAECEKRCPGSYPKVSYTWTILLSFYSTILFFLYIVTYKQSFIYGIIVLLIVAHLYIFPDYMNKVLPWDLRSLKGNFVESFLMVIPILYIVFIVLFS</sequence>
<evidence type="ECO:0000313" key="2">
    <source>
        <dbReference type="EMBL" id="PAV08170.1"/>
    </source>
</evidence>
<feature type="transmembrane region" description="Helical" evidence="1">
    <location>
        <begin position="159"/>
        <end position="179"/>
    </location>
</feature>
<feature type="transmembrane region" description="Helical" evidence="1">
    <location>
        <begin position="185"/>
        <end position="201"/>
    </location>
</feature>
<keyword evidence="1" id="KW-0812">Transmembrane</keyword>
<evidence type="ECO:0000313" key="4">
    <source>
        <dbReference type="Proteomes" id="UP000217528"/>
    </source>
</evidence>
<evidence type="ECO:0000313" key="5">
    <source>
        <dbReference type="Proteomes" id="UP000246004"/>
    </source>
</evidence>
<evidence type="ECO:0000256" key="1">
    <source>
        <dbReference type="SAM" id="Phobius"/>
    </source>
</evidence>
<proteinExistence type="predicted"/>
<organism evidence="2 4">
    <name type="scientific">Methanosphaera cuniculi</name>
    <dbReference type="NCBI Taxonomy" id="1077256"/>
    <lineage>
        <taxon>Archaea</taxon>
        <taxon>Methanobacteriati</taxon>
        <taxon>Methanobacteriota</taxon>
        <taxon>Methanomada group</taxon>
        <taxon>Methanobacteria</taxon>
        <taxon>Methanobacteriales</taxon>
        <taxon>Methanobacteriaceae</taxon>
        <taxon>Methanosphaera</taxon>
    </lineage>
</organism>
<accession>A0A2A2HFU6</accession>
<dbReference type="Proteomes" id="UP000246004">
    <property type="component" value="Unassembled WGS sequence"/>
</dbReference>
<evidence type="ECO:0000313" key="3">
    <source>
        <dbReference type="EMBL" id="PWL08253.1"/>
    </source>
</evidence>